<organism evidence="10 11">
    <name type="scientific">Salmonella enterica I</name>
    <dbReference type="NCBI Taxonomy" id="59201"/>
    <lineage>
        <taxon>Bacteria</taxon>
        <taxon>Pseudomonadati</taxon>
        <taxon>Pseudomonadota</taxon>
        <taxon>Gammaproteobacteria</taxon>
        <taxon>Enterobacterales</taxon>
        <taxon>Enterobacteriaceae</taxon>
        <taxon>Salmonella</taxon>
    </lineage>
</organism>
<evidence type="ECO:0000256" key="4">
    <source>
        <dbReference type="ARBA" id="ARBA00022553"/>
    </source>
</evidence>
<dbReference type="PANTHER" id="PTHR30505">
    <property type="entry name" value="FRUCTOSE-LIKE PERMEASE"/>
    <property type="match status" value="1"/>
</dbReference>
<dbReference type="InterPro" id="IPR013011">
    <property type="entry name" value="PTS_EIIB_2"/>
</dbReference>
<dbReference type="AlphaFoldDB" id="A0A447N0C8"/>
<dbReference type="EC" id="2.7.1.202" evidence="2"/>
<dbReference type="InterPro" id="IPR003353">
    <property type="entry name" value="PTS_IIB_fruc"/>
</dbReference>
<comment type="catalytic activity">
    <reaction evidence="1">
        <text>D-fructose(out) + N(pros)-phospho-L-histidyl-[protein] = D-fructose 1-phosphate(in) + L-histidyl-[protein]</text>
        <dbReference type="Rhea" id="RHEA:49252"/>
        <dbReference type="Rhea" id="RHEA-COMP:9745"/>
        <dbReference type="Rhea" id="RHEA-COMP:9746"/>
        <dbReference type="ChEBI" id="CHEBI:29979"/>
        <dbReference type="ChEBI" id="CHEBI:37721"/>
        <dbReference type="ChEBI" id="CHEBI:58674"/>
        <dbReference type="ChEBI" id="CHEBI:64837"/>
        <dbReference type="EC" id="2.7.1.202"/>
    </reaction>
</comment>
<dbReference type="GO" id="GO:0022877">
    <property type="term" value="F:protein-N(PI)-phosphohistidine-fructose phosphotransferase system transporter activity"/>
    <property type="evidence" value="ECO:0007669"/>
    <property type="project" value="InterPro"/>
</dbReference>
<keyword evidence="8" id="KW-0418">Kinase</keyword>
<dbReference type="InterPro" id="IPR050864">
    <property type="entry name" value="Bacterial_PTS_Sugar_Transport"/>
</dbReference>
<evidence type="ECO:0000313" key="11">
    <source>
        <dbReference type="Proteomes" id="UP000282086"/>
    </source>
</evidence>
<evidence type="ECO:0000256" key="8">
    <source>
        <dbReference type="ARBA" id="ARBA00022777"/>
    </source>
</evidence>
<evidence type="ECO:0000256" key="6">
    <source>
        <dbReference type="ARBA" id="ARBA00022679"/>
    </source>
</evidence>
<dbReference type="NCBIfam" id="TIGR00829">
    <property type="entry name" value="FRU"/>
    <property type="match status" value="1"/>
</dbReference>
<feature type="domain" description="PTS EIIB type-2" evidence="9">
    <location>
        <begin position="93"/>
        <end position="182"/>
    </location>
</feature>
<evidence type="ECO:0000256" key="2">
    <source>
        <dbReference type="ARBA" id="ARBA00012799"/>
    </source>
</evidence>
<keyword evidence="7" id="KW-0598">Phosphotransferase system</keyword>
<dbReference type="GO" id="GO:0009401">
    <property type="term" value="P:phosphoenolpyruvate-dependent sugar phosphotransferase system"/>
    <property type="evidence" value="ECO:0007669"/>
    <property type="project" value="UniProtKB-KW"/>
</dbReference>
<sequence>MIPRLPLIPGFTLNAENLQCALTLLRSLGIKQVHLLPFHQYGEPKYRLLGKSWMMKDISAPSVQEIALFREMAEQAGFRSPQEVNMAVPVRHLVAVTACVSGVAHTYMAAERLEKLCQQEKWSIKIETQGALGTENRLTEEDIRRADVVLLITDIELAGVERFTRSRYVQSGSALFCGSHSG</sequence>
<dbReference type="NCBIfam" id="NF007747">
    <property type="entry name" value="PRK10427.1"/>
    <property type="match status" value="1"/>
</dbReference>
<evidence type="ECO:0000256" key="5">
    <source>
        <dbReference type="ARBA" id="ARBA00022597"/>
    </source>
</evidence>
<dbReference type="GO" id="GO:0005886">
    <property type="term" value="C:plasma membrane"/>
    <property type="evidence" value="ECO:0007669"/>
    <property type="project" value="TreeGrafter"/>
</dbReference>
<evidence type="ECO:0000256" key="1">
    <source>
        <dbReference type="ARBA" id="ARBA00001401"/>
    </source>
</evidence>
<protein>
    <recommendedName>
        <fullName evidence="2">protein-N(pi)-phosphohistidine--D-fructose phosphotransferase</fullName>
        <ecNumber evidence="2">2.7.1.202</ecNumber>
    </recommendedName>
</protein>
<proteinExistence type="predicted"/>
<dbReference type="GO" id="GO:0016301">
    <property type="term" value="F:kinase activity"/>
    <property type="evidence" value="ECO:0007669"/>
    <property type="project" value="UniProtKB-KW"/>
</dbReference>
<dbReference type="EMBL" id="LR134140">
    <property type="protein sequence ID" value="VDZ96719.1"/>
    <property type="molecule type" value="Genomic_DNA"/>
</dbReference>
<dbReference type="Gene3D" id="3.80.30.10">
    <property type="entry name" value="pyruvate-formate lyase- activating enzyme"/>
    <property type="match status" value="1"/>
</dbReference>
<name>A0A447N0C8_SALET</name>
<dbReference type="PANTHER" id="PTHR30505:SF0">
    <property type="entry name" value="FRUCTOSE-LIKE PTS SYSTEM EIIBC COMPONENT-RELATED"/>
    <property type="match status" value="1"/>
</dbReference>
<dbReference type="CDD" id="cd05569">
    <property type="entry name" value="PTS_IIB_fructose"/>
    <property type="match status" value="1"/>
</dbReference>
<dbReference type="Proteomes" id="UP000282086">
    <property type="component" value="Chromosome"/>
</dbReference>
<dbReference type="InterPro" id="IPR036095">
    <property type="entry name" value="PTS_EIIB-like_sf"/>
</dbReference>
<reference evidence="10 11" key="1">
    <citation type="submission" date="2018-12" db="EMBL/GenBank/DDBJ databases">
        <authorList>
            <consortium name="Pathogen Informatics"/>
        </authorList>
    </citation>
    <scope>NUCLEOTIDE SEQUENCE [LARGE SCALE GENOMIC DNA]</scope>
    <source>
        <strain evidence="10 11">NCTC129</strain>
    </source>
</reference>
<keyword evidence="4" id="KW-0597">Phosphoprotein</keyword>
<evidence type="ECO:0000313" key="10">
    <source>
        <dbReference type="EMBL" id="VDZ96719.1"/>
    </source>
</evidence>
<dbReference type="PROSITE" id="PS51099">
    <property type="entry name" value="PTS_EIIB_TYPE_2"/>
    <property type="match status" value="1"/>
</dbReference>
<keyword evidence="3" id="KW-0813">Transport</keyword>
<dbReference type="InterPro" id="IPR003501">
    <property type="entry name" value="PTS_EIIB_2/3"/>
</dbReference>
<evidence type="ECO:0000256" key="7">
    <source>
        <dbReference type="ARBA" id="ARBA00022683"/>
    </source>
</evidence>
<dbReference type="GO" id="GO:0090563">
    <property type="term" value="F:protein-phosphocysteine-sugar phosphotransferase activity"/>
    <property type="evidence" value="ECO:0007669"/>
    <property type="project" value="TreeGrafter"/>
</dbReference>
<accession>A0A447N0C8</accession>
<keyword evidence="5" id="KW-0762">Sugar transport</keyword>
<keyword evidence="6" id="KW-0808">Transferase</keyword>
<evidence type="ECO:0000256" key="3">
    <source>
        <dbReference type="ARBA" id="ARBA00022448"/>
    </source>
</evidence>
<dbReference type="Pfam" id="PF02302">
    <property type="entry name" value="PTS_IIB"/>
    <property type="match status" value="1"/>
</dbReference>
<gene>
    <name evidence="10" type="primary">manP_1</name>
    <name evidence="10" type="ORF">NCTC129_02903</name>
</gene>
<dbReference type="SUPFAM" id="SSF52794">
    <property type="entry name" value="PTS system IIB component-like"/>
    <property type="match status" value="1"/>
</dbReference>
<dbReference type="Gene3D" id="3.40.50.2300">
    <property type="match status" value="1"/>
</dbReference>
<evidence type="ECO:0000259" key="9">
    <source>
        <dbReference type="PROSITE" id="PS51099"/>
    </source>
</evidence>